<feature type="domain" description="Rhodanese" evidence="3">
    <location>
        <begin position="15"/>
        <end position="134"/>
    </location>
</feature>
<proteinExistence type="predicted"/>
<keyword evidence="5" id="KW-1185">Reference proteome</keyword>
<dbReference type="InterPro" id="IPR045078">
    <property type="entry name" value="TST/MPST-like"/>
</dbReference>
<dbReference type="SMART" id="SM00450">
    <property type="entry name" value="RHOD"/>
    <property type="match status" value="2"/>
</dbReference>
<dbReference type="RefSeq" id="WP_132745413.1">
    <property type="nucleotide sequence ID" value="NZ_SLXK01000008.1"/>
</dbReference>
<accession>A0A4R2P4R6</accession>
<dbReference type="Pfam" id="PF00581">
    <property type="entry name" value="Rhodanese"/>
    <property type="match status" value="2"/>
</dbReference>
<dbReference type="InterPro" id="IPR001763">
    <property type="entry name" value="Rhodanese-like_dom"/>
</dbReference>
<dbReference type="PANTHER" id="PTHR11364:SF27">
    <property type="entry name" value="SULFURTRANSFERASE"/>
    <property type="match status" value="1"/>
</dbReference>
<dbReference type="AlphaFoldDB" id="A0A4R2P4R6"/>
<gene>
    <name evidence="4" type="ORF">EV207_108102</name>
</gene>
<evidence type="ECO:0000259" key="3">
    <source>
        <dbReference type="PROSITE" id="PS50206"/>
    </source>
</evidence>
<evidence type="ECO:0000256" key="2">
    <source>
        <dbReference type="ARBA" id="ARBA00022737"/>
    </source>
</evidence>
<dbReference type="GO" id="GO:0004792">
    <property type="term" value="F:thiosulfate-cyanide sulfurtransferase activity"/>
    <property type="evidence" value="ECO:0007669"/>
    <property type="project" value="TreeGrafter"/>
</dbReference>
<dbReference type="InterPro" id="IPR036873">
    <property type="entry name" value="Rhodanese-like_dom_sf"/>
</dbReference>
<evidence type="ECO:0000256" key="1">
    <source>
        <dbReference type="ARBA" id="ARBA00022679"/>
    </source>
</evidence>
<keyword evidence="4" id="KW-0670">Pyruvate</keyword>
<name>A0A4R2P4R6_9BACL</name>
<dbReference type="FunFam" id="3.40.250.10:FF:000035">
    <property type="entry name" value="Thiosulfate sulfurtransferase"/>
    <property type="match status" value="1"/>
</dbReference>
<evidence type="ECO:0000313" key="4">
    <source>
        <dbReference type="EMBL" id="TCP29810.1"/>
    </source>
</evidence>
<reference evidence="4 5" key="1">
    <citation type="submission" date="2019-03" db="EMBL/GenBank/DDBJ databases">
        <title>Genomic Encyclopedia of Type Strains, Phase IV (KMG-IV): sequencing the most valuable type-strain genomes for metagenomic binning, comparative biology and taxonomic classification.</title>
        <authorList>
            <person name="Goeker M."/>
        </authorList>
    </citation>
    <scope>NUCLEOTIDE SEQUENCE [LARGE SCALE GENOMIC DNA]</scope>
    <source>
        <strain evidence="4 5">DSM 19377</strain>
    </source>
</reference>
<protein>
    <submittedName>
        <fullName evidence="4">Thiosulfate/3-mercaptopyruvate sulfurtransferase</fullName>
    </submittedName>
</protein>
<dbReference type="Proteomes" id="UP000295416">
    <property type="component" value="Unassembled WGS sequence"/>
</dbReference>
<keyword evidence="2" id="KW-0677">Repeat</keyword>
<sequence>MKTTIDMNWVKDHIDDENIVIADCRFNLQDPREGRRQYNKAHLPHAVYFDLEKDLSRQATRHGGRHPLPDVKDLAFKLGNSGVDHRKTVIAYDDQGGAFAARLWWLLNYFGHDKVLVMDEGFSAWHKEGYPVENDRPAPHPTQFVPKVHNEMIVTHVDVCSLLENKDNVALIDSRARSRYLGEEEPMDAKAGHIPGAENWFWKENLTPEGKWKTEPELKNRFASLENKKSITVYCGSGVTACPNILGLQKAGFTNVKLYPGSWSDWISYEEYPIAKGAENKNG</sequence>
<dbReference type="CDD" id="cd01449">
    <property type="entry name" value="TST_Repeat_2"/>
    <property type="match status" value="1"/>
</dbReference>
<dbReference type="OrthoDB" id="9770030at2"/>
<organism evidence="4 5">
    <name type="scientific">Scopulibacillus darangshiensis</name>
    <dbReference type="NCBI Taxonomy" id="442528"/>
    <lineage>
        <taxon>Bacteria</taxon>
        <taxon>Bacillati</taxon>
        <taxon>Bacillota</taxon>
        <taxon>Bacilli</taxon>
        <taxon>Bacillales</taxon>
        <taxon>Sporolactobacillaceae</taxon>
        <taxon>Scopulibacillus</taxon>
    </lineage>
</organism>
<dbReference type="PROSITE" id="PS50206">
    <property type="entry name" value="RHODANESE_3"/>
    <property type="match status" value="2"/>
</dbReference>
<dbReference type="EMBL" id="SLXK01000008">
    <property type="protein sequence ID" value="TCP29810.1"/>
    <property type="molecule type" value="Genomic_DNA"/>
</dbReference>
<keyword evidence="1 4" id="KW-0808">Transferase</keyword>
<dbReference type="PANTHER" id="PTHR11364">
    <property type="entry name" value="THIOSULFATE SULFERTANSFERASE"/>
    <property type="match status" value="1"/>
</dbReference>
<evidence type="ECO:0000313" key="5">
    <source>
        <dbReference type="Proteomes" id="UP000295416"/>
    </source>
</evidence>
<dbReference type="SUPFAM" id="SSF52821">
    <property type="entry name" value="Rhodanese/Cell cycle control phosphatase"/>
    <property type="match status" value="2"/>
</dbReference>
<dbReference type="Gene3D" id="3.40.250.10">
    <property type="entry name" value="Rhodanese-like domain"/>
    <property type="match status" value="2"/>
</dbReference>
<comment type="caution">
    <text evidence="4">The sequence shown here is derived from an EMBL/GenBank/DDBJ whole genome shotgun (WGS) entry which is preliminary data.</text>
</comment>
<dbReference type="CDD" id="cd01448">
    <property type="entry name" value="TST_Repeat_1"/>
    <property type="match status" value="1"/>
</dbReference>
<feature type="domain" description="Rhodanese" evidence="3">
    <location>
        <begin position="165"/>
        <end position="275"/>
    </location>
</feature>